<dbReference type="Proteomes" id="UP001158576">
    <property type="component" value="Chromosome 2"/>
</dbReference>
<dbReference type="EMBL" id="OU015567">
    <property type="protein sequence ID" value="CAG5109419.1"/>
    <property type="molecule type" value="Genomic_DNA"/>
</dbReference>
<reference evidence="2 3" key="1">
    <citation type="submission" date="2021-04" db="EMBL/GenBank/DDBJ databases">
        <authorList>
            <person name="Bliznina A."/>
        </authorList>
    </citation>
    <scope>NUCLEOTIDE SEQUENCE [LARGE SCALE GENOMIC DNA]</scope>
</reference>
<evidence type="ECO:0000313" key="3">
    <source>
        <dbReference type="Proteomes" id="UP001158576"/>
    </source>
</evidence>
<gene>
    <name evidence="2" type="ORF">OKIOD_LOCUS12727</name>
</gene>
<protein>
    <submittedName>
        <fullName evidence="2">Oidioi.mRNA.OKI2018_I69.chr2.g3962.t1.cds</fullName>
    </submittedName>
</protein>
<organism evidence="2 3">
    <name type="scientific">Oikopleura dioica</name>
    <name type="common">Tunicate</name>
    <dbReference type="NCBI Taxonomy" id="34765"/>
    <lineage>
        <taxon>Eukaryota</taxon>
        <taxon>Metazoa</taxon>
        <taxon>Chordata</taxon>
        <taxon>Tunicata</taxon>
        <taxon>Appendicularia</taxon>
        <taxon>Copelata</taxon>
        <taxon>Oikopleuridae</taxon>
        <taxon>Oikopleura</taxon>
    </lineage>
</organism>
<feature type="region of interest" description="Disordered" evidence="1">
    <location>
        <begin position="185"/>
        <end position="206"/>
    </location>
</feature>
<accession>A0ABN7T1B7</accession>
<feature type="compositionally biased region" description="Basic residues" evidence="1">
    <location>
        <begin position="188"/>
        <end position="206"/>
    </location>
</feature>
<evidence type="ECO:0000313" key="2">
    <source>
        <dbReference type="EMBL" id="CAG5109419.1"/>
    </source>
</evidence>
<proteinExistence type="predicted"/>
<sequence>MTKTAMMNRRRSDFFNPQFQIWQFVPQSDHSSLGTVSKIILQHSHQSQPPSPLAARPLSLVGLKRPSLVDSQELRPMRQDTTNEDKLAYDLSERVCQIMQTAVPSLRARKIATLCQRAKSIPERVIKQRSCAAALLTRVDSNLVLSLETLREWRDKMMAINAQRNEDCENNEDLDGTIGRFYSSMTRKITKAQRKPRKSKSRGKKN</sequence>
<name>A0ABN7T1B7_OIKDI</name>
<evidence type="ECO:0000256" key="1">
    <source>
        <dbReference type="SAM" id="MobiDB-lite"/>
    </source>
</evidence>
<keyword evidence="3" id="KW-1185">Reference proteome</keyword>